<reference evidence="1" key="3">
    <citation type="submission" date="2025-08" db="UniProtKB">
        <authorList>
            <consortium name="Ensembl"/>
        </authorList>
    </citation>
    <scope>IDENTIFICATION</scope>
</reference>
<proteinExistence type="predicted"/>
<reference evidence="1" key="4">
    <citation type="submission" date="2025-09" db="UniProtKB">
        <authorList>
            <consortium name="Ensembl"/>
        </authorList>
    </citation>
    <scope>IDENTIFICATION</scope>
</reference>
<protein>
    <submittedName>
        <fullName evidence="1">Uncharacterized protein</fullName>
    </submittedName>
</protein>
<reference evidence="1" key="2">
    <citation type="journal article" date="2008" name="Genome Biol.">
        <title>Improved genome assembly and evidence-based global gene model set for the chordate Ciona intestinalis: new insight into intron and operon populations.</title>
        <authorList>
            <person name="Satou Y."/>
            <person name="Mineta K."/>
            <person name="Ogasawara M."/>
            <person name="Sasakura Y."/>
            <person name="Shoguchi E."/>
            <person name="Ueno K."/>
            <person name="Yamada L."/>
            <person name="Matsumoto J."/>
            <person name="Wasserscheid J."/>
            <person name="Dewar K."/>
            <person name="Wiley G.B."/>
            <person name="Macmil S.L."/>
            <person name="Roe B.A."/>
            <person name="Zeller R.W."/>
            <person name="Hastings K.E."/>
            <person name="Lemaire P."/>
            <person name="Lindquist E."/>
            <person name="Endo T."/>
            <person name="Hotta K."/>
            <person name="Inaba K."/>
        </authorList>
    </citation>
    <scope>NUCLEOTIDE SEQUENCE [LARGE SCALE GENOMIC DNA]</scope>
    <source>
        <strain evidence="1">wild type</strain>
    </source>
</reference>
<dbReference type="Ensembl" id="ENSCINT00000031464.1">
    <property type="protein sequence ID" value="ENSCINP00000033364.1"/>
    <property type="gene ID" value="ENSCING00000023998.1"/>
</dbReference>
<keyword evidence="2" id="KW-1185">Reference proteome</keyword>
<evidence type="ECO:0000313" key="1">
    <source>
        <dbReference type="Ensembl" id="ENSCINP00000033364.1"/>
    </source>
</evidence>
<organism evidence="1 2">
    <name type="scientific">Ciona intestinalis</name>
    <name type="common">Transparent sea squirt</name>
    <name type="synonym">Ascidia intestinalis</name>
    <dbReference type="NCBI Taxonomy" id="7719"/>
    <lineage>
        <taxon>Eukaryota</taxon>
        <taxon>Metazoa</taxon>
        <taxon>Chordata</taxon>
        <taxon>Tunicata</taxon>
        <taxon>Ascidiacea</taxon>
        <taxon>Phlebobranchia</taxon>
        <taxon>Cionidae</taxon>
        <taxon>Ciona</taxon>
    </lineage>
</organism>
<sequence>MNYSMMCDVTMRLVHNFLHCQIWSNIPMHLLRHQSGIGLGTSPFHVAHKVVVWKPQANIDDHRLL</sequence>
<dbReference type="EMBL" id="EAAA01000847">
    <property type="status" value="NOT_ANNOTATED_CDS"/>
    <property type="molecule type" value="Genomic_DNA"/>
</dbReference>
<dbReference type="AlphaFoldDB" id="H2XUN0"/>
<accession>H2XUN0</accession>
<evidence type="ECO:0000313" key="2">
    <source>
        <dbReference type="Proteomes" id="UP000008144"/>
    </source>
</evidence>
<name>H2XUN0_CIOIN</name>
<reference evidence="2" key="1">
    <citation type="journal article" date="2002" name="Science">
        <title>The draft genome of Ciona intestinalis: insights into chordate and vertebrate origins.</title>
        <authorList>
            <person name="Dehal P."/>
            <person name="Satou Y."/>
            <person name="Campbell R.K."/>
            <person name="Chapman J."/>
            <person name="Degnan B."/>
            <person name="De Tomaso A."/>
            <person name="Davidson B."/>
            <person name="Di Gregorio A."/>
            <person name="Gelpke M."/>
            <person name="Goodstein D.M."/>
            <person name="Harafuji N."/>
            <person name="Hastings K.E."/>
            <person name="Ho I."/>
            <person name="Hotta K."/>
            <person name="Huang W."/>
            <person name="Kawashima T."/>
            <person name="Lemaire P."/>
            <person name="Martinez D."/>
            <person name="Meinertzhagen I.A."/>
            <person name="Necula S."/>
            <person name="Nonaka M."/>
            <person name="Putnam N."/>
            <person name="Rash S."/>
            <person name="Saiga H."/>
            <person name="Satake M."/>
            <person name="Terry A."/>
            <person name="Yamada L."/>
            <person name="Wang H.G."/>
            <person name="Awazu S."/>
            <person name="Azumi K."/>
            <person name="Boore J."/>
            <person name="Branno M."/>
            <person name="Chin-Bow S."/>
            <person name="DeSantis R."/>
            <person name="Doyle S."/>
            <person name="Francino P."/>
            <person name="Keys D.N."/>
            <person name="Haga S."/>
            <person name="Hayashi H."/>
            <person name="Hino K."/>
            <person name="Imai K.S."/>
            <person name="Inaba K."/>
            <person name="Kano S."/>
            <person name="Kobayashi K."/>
            <person name="Kobayashi M."/>
            <person name="Lee B.I."/>
            <person name="Makabe K.W."/>
            <person name="Manohar C."/>
            <person name="Matassi G."/>
            <person name="Medina M."/>
            <person name="Mochizuki Y."/>
            <person name="Mount S."/>
            <person name="Morishita T."/>
            <person name="Miura S."/>
            <person name="Nakayama A."/>
            <person name="Nishizaka S."/>
            <person name="Nomoto H."/>
            <person name="Ohta F."/>
            <person name="Oishi K."/>
            <person name="Rigoutsos I."/>
            <person name="Sano M."/>
            <person name="Sasaki A."/>
            <person name="Sasakura Y."/>
            <person name="Shoguchi E."/>
            <person name="Shin-i T."/>
            <person name="Spagnuolo A."/>
            <person name="Stainier D."/>
            <person name="Suzuki M.M."/>
            <person name="Tassy O."/>
            <person name="Takatori N."/>
            <person name="Tokuoka M."/>
            <person name="Yagi K."/>
            <person name="Yoshizaki F."/>
            <person name="Wada S."/>
            <person name="Zhang C."/>
            <person name="Hyatt P.D."/>
            <person name="Larimer F."/>
            <person name="Detter C."/>
            <person name="Doggett N."/>
            <person name="Glavina T."/>
            <person name="Hawkins T."/>
            <person name="Richardson P."/>
            <person name="Lucas S."/>
            <person name="Kohara Y."/>
            <person name="Levine M."/>
            <person name="Satoh N."/>
            <person name="Rokhsar D.S."/>
        </authorList>
    </citation>
    <scope>NUCLEOTIDE SEQUENCE [LARGE SCALE GENOMIC DNA]</scope>
</reference>
<dbReference type="InParanoid" id="H2XUN0"/>
<dbReference type="Proteomes" id="UP000008144">
    <property type="component" value="Chromosome 12"/>
</dbReference>
<dbReference type="HOGENOM" id="CLU_2848987_0_0_1"/>